<organism evidence="2 3">
    <name type="scientific">[Mycoplasma] gypis</name>
    <dbReference type="NCBI Taxonomy" id="92404"/>
    <lineage>
        <taxon>Bacteria</taxon>
        <taxon>Bacillati</taxon>
        <taxon>Mycoplasmatota</taxon>
        <taxon>Mycoplasmoidales</taxon>
        <taxon>Metamycoplasmataceae</taxon>
        <taxon>Metamycoplasma</taxon>
    </lineage>
</organism>
<evidence type="ECO:0000313" key="2">
    <source>
        <dbReference type="EMBL" id="WXL28166.1"/>
    </source>
</evidence>
<keyword evidence="2" id="KW-0378">Hydrolase</keyword>
<dbReference type="EMBL" id="CP148066">
    <property type="protein sequence ID" value="WXL28166.1"/>
    <property type="molecule type" value="Genomic_DNA"/>
</dbReference>
<keyword evidence="2" id="KW-0540">Nuclease</keyword>
<proteinExistence type="predicted"/>
<dbReference type="EC" id="3.1.-.-" evidence="2"/>
<evidence type="ECO:0000259" key="1">
    <source>
        <dbReference type="Pfam" id="PF13391"/>
    </source>
</evidence>
<dbReference type="RefSeq" id="WP_205498342.1">
    <property type="nucleotide sequence ID" value="NZ_CP148066.1"/>
</dbReference>
<accession>A0ABZ2RPX7</accession>
<dbReference type="GO" id="GO:0016787">
    <property type="term" value="F:hydrolase activity"/>
    <property type="evidence" value="ECO:0007669"/>
    <property type="project" value="UniProtKB-KW"/>
</dbReference>
<reference evidence="2" key="1">
    <citation type="submission" date="2024-03" db="EMBL/GenBank/DDBJ databases">
        <title>Complete genome sequence of Mycoplasma gypis type strain B1/T1.</title>
        <authorList>
            <person name="Spergser J."/>
        </authorList>
    </citation>
    <scope>NUCLEOTIDE SEQUENCE [LARGE SCALE GENOMIC DNA]</scope>
    <source>
        <strain evidence="2">B1/T1</strain>
    </source>
</reference>
<dbReference type="Proteomes" id="UP001460679">
    <property type="component" value="Chromosome"/>
</dbReference>
<protein>
    <submittedName>
        <fullName evidence="2">HNH endonuclease signature motif containing protein</fullName>
        <ecNumber evidence="2">3.1.-.-</ecNumber>
    </submittedName>
</protein>
<dbReference type="Pfam" id="PF13391">
    <property type="entry name" value="HNH_2"/>
    <property type="match status" value="1"/>
</dbReference>
<evidence type="ECO:0000313" key="3">
    <source>
        <dbReference type="Proteomes" id="UP001460679"/>
    </source>
</evidence>
<sequence length="426" mass="50320">MNIVISQSLINALQKETKNRNWNYTKDDILKMIFLRLNEDKILLNEKYENILWKISNEKFQGICLGQSVVYFTQAMDFKTNTPKSRNTFFEQNFVSLYIKLKDKYKYFFVSLNPLDTAFENIKFAKTIILYILISSKVLGLNINKSINDILHSKLNQNSLQESNNQISNFHLFQNTKIKNILKNKNNSPSYITVNSYNKTIYFYSKIDGANFARTYLDILITNLLWDTLNKENYEKIIILNTENKKLINKLTDLLKTYDFEILLNGHWKNADFDNINYTKERKTLRNQALFLKNIIEKYGVKNCLSCFACDYPNYNNLIKSHIHRVADIESEINQNINVILNTEIINSGNNGFLLCPNHDREFENGSIFFDLKEMNFKVSKMFYEKNKDIATYIQKTLKNKSFLKNKEKNFVYCVQKHTIRTKNNI</sequence>
<dbReference type="GO" id="GO:0004519">
    <property type="term" value="F:endonuclease activity"/>
    <property type="evidence" value="ECO:0007669"/>
    <property type="project" value="UniProtKB-KW"/>
</dbReference>
<feature type="domain" description="HNH nuclease" evidence="1">
    <location>
        <begin position="318"/>
        <end position="371"/>
    </location>
</feature>
<dbReference type="InterPro" id="IPR003615">
    <property type="entry name" value="HNH_nuc"/>
</dbReference>
<name>A0ABZ2RPX7_9BACT</name>
<gene>
    <name evidence="2" type="ORF">WG616_02225</name>
</gene>
<keyword evidence="2" id="KW-0255">Endonuclease</keyword>
<keyword evidence="3" id="KW-1185">Reference proteome</keyword>